<dbReference type="PROSITE" id="PS50404">
    <property type="entry name" value="GST_NTER"/>
    <property type="match status" value="1"/>
</dbReference>
<evidence type="ECO:0000256" key="5">
    <source>
        <dbReference type="ARBA" id="ARBA00012452"/>
    </source>
</evidence>
<dbReference type="GO" id="GO:0004364">
    <property type="term" value="F:glutathione transferase activity"/>
    <property type="evidence" value="ECO:0007669"/>
    <property type="project" value="UniProtKB-EC"/>
</dbReference>
<protein>
    <recommendedName>
        <fullName evidence="5">glutathione transferase</fullName>
        <ecNumber evidence="5">2.5.1.18</ecNumber>
    </recommendedName>
</protein>
<accession>A0A5A4MJP5</accession>
<comment type="similarity">
    <text evidence="3">Belongs to the GST superfamily. Mu family.</text>
</comment>
<dbReference type="Pfam" id="PF02798">
    <property type="entry name" value="GST_N"/>
    <property type="match status" value="1"/>
</dbReference>
<keyword evidence="7 12" id="KW-0808">Transferase</keyword>
<dbReference type="AlphaFoldDB" id="A0A5A4MJP5"/>
<dbReference type="InterPro" id="IPR036282">
    <property type="entry name" value="Glutathione-S-Trfase_C_sf"/>
</dbReference>
<comment type="function">
    <text evidence="9">S-crystallins are structural components of squids and octopi eye lens. Contains relatively little if any GST activity.</text>
</comment>
<name>A0A5A4MJP5_DUGJA</name>
<reference evidence="12" key="1">
    <citation type="submission" date="2018-08" db="EMBL/GenBank/DDBJ databases">
        <title>A novel sigma-like glutathione S-transferase gene in Dugesia japonica.</title>
        <authorList>
            <person name="Ma K."/>
            <person name="Zhang H."/>
            <person name="Chen G."/>
        </authorList>
    </citation>
    <scope>NUCLEOTIDE SEQUENCE</scope>
</reference>
<evidence type="ECO:0000259" key="10">
    <source>
        <dbReference type="PROSITE" id="PS50404"/>
    </source>
</evidence>
<feature type="domain" description="GST C-terminal" evidence="11">
    <location>
        <begin position="81"/>
        <end position="200"/>
    </location>
</feature>
<evidence type="ECO:0000313" key="12">
    <source>
        <dbReference type="EMBL" id="AXV48268.1"/>
    </source>
</evidence>
<evidence type="ECO:0000256" key="8">
    <source>
        <dbReference type="ARBA" id="ARBA00047960"/>
    </source>
</evidence>
<evidence type="ECO:0000256" key="4">
    <source>
        <dbReference type="ARBA" id="ARBA00011738"/>
    </source>
</evidence>
<dbReference type="SFLD" id="SFLDS00019">
    <property type="entry name" value="Glutathione_Transferase_(cytos"/>
    <property type="match status" value="1"/>
</dbReference>
<organism evidence="12">
    <name type="scientific">Dugesia japonica</name>
    <name type="common">Planarian</name>
    <dbReference type="NCBI Taxonomy" id="6161"/>
    <lineage>
        <taxon>Eukaryota</taxon>
        <taxon>Metazoa</taxon>
        <taxon>Spiralia</taxon>
        <taxon>Lophotrochozoa</taxon>
        <taxon>Platyhelminthes</taxon>
        <taxon>Rhabditophora</taxon>
        <taxon>Seriata</taxon>
        <taxon>Tricladida</taxon>
        <taxon>Continenticola</taxon>
        <taxon>Geoplanoidea</taxon>
        <taxon>Dugesiidae</taxon>
        <taxon>Dugesia</taxon>
    </lineage>
</organism>
<keyword evidence="6" id="KW-0273">Eye lens protein</keyword>
<evidence type="ECO:0000259" key="11">
    <source>
        <dbReference type="PROSITE" id="PS50405"/>
    </source>
</evidence>
<proteinExistence type="evidence at transcript level"/>
<dbReference type="SUPFAM" id="SSF47616">
    <property type="entry name" value="GST C-terminal domain-like"/>
    <property type="match status" value="1"/>
</dbReference>
<dbReference type="InterPro" id="IPR036249">
    <property type="entry name" value="Thioredoxin-like_sf"/>
</dbReference>
<dbReference type="InterPro" id="IPR004045">
    <property type="entry name" value="Glutathione_S-Trfase_N"/>
</dbReference>
<dbReference type="SFLD" id="SFLDG00363">
    <property type="entry name" value="AMPS_(cytGST):_Alpha-__Mu-__Pi"/>
    <property type="match status" value="1"/>
</dbReference>
<dbReference type="InterPro" id="IPR004046">
    <property type="entry name" value="GST_C"/>
</dbReference>
<dbReference type="PANTHER" id="PTHR11571">
    <property type="entry name" value="GLUTATHIONE S-TRANSFERASE"/>
    <property type="match status" value="1"/>
</dbReference>
<dbReference type="PROSITE" id="PS50405">
    <property type="entry name" value="GST_CTER"/>
    <property type="match status" value="1"/>
</dbReference>
<sequence>MTTVKVTYFNARGRAEIIRLVLKASKVEFEDVRLTKEQWAEVKPTTPTGKLPIVEHEGKKLTQSMAIARAIARKYGFMGEDDKEYYLIERAIGQMVDVLEGMYKIYFAPEEKKEELRTEFVTTSGRDNLKTLEGFIKESGFFVGEKITLAELFFVVLSDYLEKMPKLYDDFPKLKELRERVLKANTDVEDWVKTRPVTDM</sequence>
<evidence type="ECO:0000256" key="7">
    <source>
        <dbReference type="ARBA" id="ARBA00022679"/>
    </source>
</evidence>
<evidence type="ECO:0000256" key="3">
    <source>
        <dbReference type="ARBA" id="ARBA00005861"/>
    </source>
</evidence>
<evidence type="ECO:0000256" key="1">
    <source>
        <dbReference type="ARBA" id="ARBA00002446"/>
    </source>
</evidence>
<dbReference type="FunFam" id="3.40.30.10:FF:000035">
    <property type="entry name" value="hematopoietic prostaglandin D synthase"/>
    <property type="match status" value="1"/>
</dbReference>
<gene>
    <name evidence="12" type="primary">GST</name>
</gene>
<evidence type="ECO:0000256" key="6">
    <source>
        <dbReference type="ARBA" id="ARBA00022613"/>
    </source>
</evidence>
<dbReference type="InterPro" id="IPR040079">
    <property type="entry name" value="Glutathione_S-Trfase"/>
</dbReference>
<comment type="subunit">
    <text evidence="4">Homodimer.</text>
</comment>
<dbReference type="EMBL" id="MH720463">
    <property type="protein sequence ID" value="AXV48268.1"/>
    <property type="molecule type" value="mRNA"/>
</dbReference>
<dbReference type="InterPro" id="IPR050213">
    <property type="entry name" value="GST_superfamily"/>
</dbReference>
<comment type="function">
    <text evidence="2">Conjugation of reduced glutathione to a wide number of exogenous and endogenous hydrophobic electrophiles.</text>
</comment>
<evidence type="ECO:0000256" key="2">
    <source>
        <dbReference type="ARBA" id="ARBA00003701"/>
    </source>
</evidence>
<dbReference type="GO" id="GO:0006749">
    <property type="term" value="P:glutathione metabolic process"/>
    <property type="evidence" value="ECO:0007669"/>
    <property type="project" value="TreeGrafter"/>
</dbReference>
<dbReference type="Gene3D" id="3.40.30.10">
    <property type="entry name" value="Glutaredoxin"/>
    <property type="match status" value="1"/>
</dbReference>
<feature type="domain" description="GST N-terminal" evidence="10">
    <location>
        <begin position="2"/>
        <end position="79"/>
    </location>
</feature>
<dbReference type="SFLD" id="SFLDG01205">
    <property type="entry name" value="AMPS.1"/>
    <property type="match status" value="1"/>
</dbReference>
<dbReference type="SUPFAM" id="SSF52833">
    <property type="entry name" value="Thioredoxin-like"/>
    <property type="match status" value="1"/>
</dbReference>
<comment type="catalytic activity">
    <reaction evidence="8">
        <text>RX + glutathione = an S-substituted glutathione + a halide anion + H(+)</text>
        <dbReference type="Rhea" id="RHEA:16437"/>
        <dbReference type="ChEBI" id="CHEBI:15378"/>
        <dbReference type="ChEBI" id="CHEBI:16042"/>
        <dbReference type="ChEBI" id="CHEBI:17792"/>
        <dbReference type="ChEBI" id="CHEBI:57925"/>
        <dbReference type="ChEBI" id="CHEBI:90779"/>
        <dbReference type="EC" id="2.5.1.18"/>
    </reaction>
</comment>
<dbReference type="CDD" id="cd03039">
    <property type="entry name" value="GST_N_Sigma_like"/>
    <property type="match status" value="1"/>
</dbReference>
<dbReference type="Pfam" id="PF14497">
    <property type="entry name" value="GST_C_3"/>
    <property type="match status" value="1"/>
</dbReference>
<dbReference type="CDD" id="cd03192">
    <property type="entry name" value="GST_C_Sigma_like"/>
    <property type="match status" value="1"/>
</dbReference>
<evidence type="ECO:0000256" key="9">
    <source>
        <dbReference type="ARBA" id="ARBA00049616"/>
    </source>
</evidence>
<dbReference type="GO" id="GO:0005212">
    <property type="term" value="F:structural constituent of eye lens"/>
    <property type="evidence" value="ECO:0007669"/>
    <property type="project" value="UniProtKB-KW"/>
</dbReference>
<dbReference type="EC" id="2.5.1.18" evidence="5"/>
<dbReference type="Gene3D" id="1.20.1050.10">
    <property type="match status" value="1"/>
</dbReference>
<dbReference type="InterPro" id="IPR010987">
    <property type="entry name" value="Glutathione-S-Trfase_C-like"/>
</dbReference>
<comment type="function">
    <text evidence="1">GST isoenzymes appear to play a central role in the parasite detoxification system. Other functions are also suspected including a role in increasing the solubility of haematin in the parasite gut.</text>
</comment>
<dbReference type="PANTHER" id="PTHR11571:SF224">
    <property type="entry name" value="HEMATOPOIETIC PROSTAGLANDIN D SYNTHASE"/>
    <property type="match status" value="1"/>
</dbReference>